<feature type="region of interest" description="Disordered" evidence="1">
    <location>
        <begin position="1"/>
        <end position="27"/>
    </location>
</feature>
<accession>A0A2P2NYU2</accession>
<evidence type="ECO:0000313" key="2">
    <source>
        <dbReference type="EMBL" id="MBX47645.1"/>
    </source>
</evidence>
<organism evidence="2">
    <name type="scientific">Rhizophora mucronata</name>
    <name type="common">Asiatic mangrove</name>
    <dbReference type="NCBI Taxonomy" id="61149"/>
    <lineage>
        <taxon>Eukaryota</taxon>
        <taxon>Viridiplantae</taxon>
        <taxon>Streptophyta</taxon>
        <taxon>Embryophyta</taxon>
        <taxon>Tracheophyta</taxon>
        <taxon>Spermatophyta</taxon>
        <taxon>Magnoliopsida</taxon>
        <taxon>eudicotyledons</taxon>
        <taxon>Gunneridae</taxon>
        <taxon>Pentapetalae</taxon>
        <taxon>rosids</taxon>
        <taxon>fabids</taxon>
        <taxon>Malpighiales</taxon>
        <taxon>Rhizophoraceae</taxon>
        <taxon>Rhizophora</taxon>
    </lineage>
</organism>
<name>A0A2P2NYU2_RHIMU</name>
<feature type="compositionally biased region" description="Basic residues" evidence="1">
    <location>
        <begin position="1"/>
        <end position="12"/>
    </location>
</feature>
<feature type="compositionally biased region" description="Polar residues" evidence="1">
    <location>
        <begin position="13"/>
        <end position="27"/>
    </location>
</feature>
<dbReference type="AlphaFoldDB" id="A0A2P2NYU2"/>
<evidence type="ECO:0000256" key="1">
    <source>
        <dbReference type="SAM" id="MobiDB-lite"/>
    </source>
</evidence>
<proteinExistence type="predicted"/>
<reference evidence="2" key="1">
    <citation type="submission" date="2018-02" db="EMBL/GenBank/DDBJ databases">
        <title>Rhizophora mucronata_Transcriptome.</title>
        <authorList>
            <person name="Meera S.P."/>
            <person name="Sreeshan A."/>
            <person name="Augustine A."/>
        </authorList>
    </citation>
    <scope>NUCLEOTIDE SEQUENCE</scope>
    <source>
        <tissue evidence="2">Leaf</tissue>
    </source>
</reference>
<dbReference type="EMBL" id="GGEC01067161">
    <property type="protein sequence ID" value="MBX47645.1"/>
    <property type="molecule type" value="Transcribed_RNA"/>
</dbReference>
<sequence length="27" mass="3239">MPNPRHSSKHTRYQSSYTERNCSLNLM</sequence>
<protein>
    <submittedName>
        <fullName evidence="2">Uncharacterized protein</fullName>
    </submittedName>
</protein>